<evidence type="ECO:0000313" key="3">
    <source>
        <dbReference type="EMBL" id="KXT61178.1"/>
    </source>
</evidence>
<organism evidence="3 4">
    <name type="scientific">Streptococcus oralis</name>
    <dbReference type="NCBI Taxonomy" id="1303"/>
    <lineage>
        <taxon>Bacteria</taxon>
        <taxon>Bacillati</taxon>
        <taxon>Bacillota</taxon>
        <taxon>Bacilli</taxon>
        <taxon>Lactobacillales</taxon>
        <taxon>Streptococcaceae</taxon>
        <taxon>Streptococcus</taxon>
    </lineage>
</organism>
<evidence type="ECO:0000313" key="4">
    <source>
        <dbReference type="Proteomes" id="UP000070541"/>
    </source>
</evidence>
<dbReference type="InterPro" id="IPR052754">
    <property type="entry name" value="NTPase_KAP_P-loop"/>
</dbReference>
<dbReference type="PANTHER" id="PTHR22674:SF6">
    <property type="entry name" value="NTPASE KAP FAMILY P-LOOP DOMAIN-CONTAINING PROTEIN 1"/>
    <property type="match status" value="1"/>
</dbReference>
<dbReference type="InterPro" id="IPR011646">
    <property type="entry name" value="KAP_P-loop"/>
</dbReference>
<name>A0A139MBK7_STROR</name>
<gene>
    <name evidence="3" type="ORF">SORDD05_00411</name>
</gene>
<feature type="coiled-coil region" evidence="1">
    <location>
        <begin position="135"/>
        <end position="172"/>
    </location>
</feature>
<dbReference type="PANTHER" id="PTHR22674">
    <property type="entry name" value="NTPASE, KAP FAMILY P-LOOP DOMAIN-CONTAINING 1"/>
    <property type="match status" value="1"/>
</dbReference>
<comment type="caution">
    <text evidence="3">The sequence shown here is derived from an EMBL/GenBank/DDBJ whole genome shotgun (WGS) entry which is preliminary data.</text>
</comment>
<proteinExistence type="predicted"/>
<dbReference type="RefSeq" id="WP_061416887.1">
    <property type="nucleotide sequence ID" value="NZ_JALDWB010000001.1"/>
</dbReference>
<sequence length="597" mass="69671">MYNSFSDIPTVKDEFMIDKYILGLSNFITGCETPLTLAIQGDWGTGKTSIMYQVEEKLKEKSSSNSKRKIKTIFFNTWQYSQFDMDKDLAVTLITDLIDELEVTDVDKRENFKKSLAVITKSMEYLKLDFGLLNIEKINNQLLKLISNEEKANNLKNLKQNLQSIIDDFVKENNYEKIVIFIDDLDRLVPKKAIEFLEILKLFLDCRNCVFVLAIDYNVVLRGTKSKYGDDLDNEKGKAFFEKIIQVPFTVPVANYHMENFVKVSLKKINFYFNDDVTQNVTQLIRDSIGNNPRSVNRLFNSVSLLMHIINSNNELENDDKLLIIATVCFQLRFDEAYDYLLTSYNNSPEDSEETKYFLIDLLENSFEIPDDADYNSLVSRYGIFSFKNQKELESFRKFFNTLKLLLKYNVDKLEVEELENLMKRMSFSNTISTGNFDIDINKTSTQNHSPNEDVQFVIRKLFNTLVNTNHFDLSKPEYFGKERKEEREKPISLDFIKIANEYNIVRLTQGKGQGLNIYSQNNKSNSIYISGDTYGNINNDGIQIYVNKKLVGKINRNTYKHFKAKTLRQNLQKYDEFEKTFLSDFSSLLEDAKKYF</sequence>
<reference evidence="3 4" key="1">
    <citation type="submission" date="2016-01" db="EMBL/GenBank/DDBJ databases">
        <title>Highly variable Streptococcus oralis are common among viridans streptococci isolated from primates.</title>
        <authorList>
            <person name="Denapaite D."/>
            <person name="Rieger M."/>
            <person name="Koendgen S."/>
            <person name="Brueckner R."/>
            <person name="Ochigava I."/>
            <person name="Kappeler P."/>
            <person name="Maetz-Rensing K."/>
            <person name="Leendertz F."/>
            <person name="Hakenbeck R."/>
        </authorList>
    </citation>
    <scope>NUCLEOTIDE SEQUENCE [LARGE SCALE GENOMIC DNA]</scope>
    <source>
        <strain evidence="3 4">DD05</strain>
    </source>
</reference>
<dbReference type="Proteomes" id="UP000070541">
    <property type="component" value="Unassembled WGS sequence"/>
</dbReference>
<dbReference type="InterPro" id="IPR027417">
    <property type="entry name" value="P-loop_NTPase"/>
</dbReference>
<dbReference type="AlphaFoldDB" id="A0A139MBK7"/>
<accession>A0A139MBK7</accession>
<dbReference type="SUPFAM" id="SSF52540">
    <property type="entry name" value="P-loop containing nucleoside triphosphate hydrolases"/>
    <property type="match status" value="1"/>
</dbReference>
<dbReference type="EMBL" id="LQOG01000014">
    <property type="protein sequence ID" value="KXT61178.1"/>
    <property type="molecule type" value="Genomic_DNA"/>
</dbReference>
<protein>
    <recommendedName>
        <fullName evidence="2">KAP NTPase domain-containing protein</fullName>
    </recommendedName>
</protein>
<dbReference type="Gene3D" id="3.40.50.300">
    <property type="entry name" value="P-loop containing nucleotide triphosphate hydrolases"/>
    <property type="match status" value="1"/>
</dbReference>
<feature type="domain" description="KAP NTPase" evidence="2">
    <location>
        <begin position="18"/>
        <end position="306"/>
    </location>
</feature>
<evidence type="ECO:0000259" key="2">
    <source>
        <dbReference type="Pfam" id="PF07693"/>
    </source>
</evidence>
<dbReference type="Pfam" id="PF07693">
    <property type="entry name" value="KAP_NTPase"/>
    <property type="match status" value="1"/>
</dbReference>
<evidence type="ECO:0000256" key="1">
    <source>
        <dbReference type="SAM" id="Coils"/>
    </source>
</evidence>
<keyword evidence="1" id="KW-0175">Coiled coil</keyword>
<dbReference type="PATRIC" id="fig|1303.76.peg.429"/>